<dbReference type="GO" id="GO:0005768">
    <property type="term" value="C:endosome"/>
    <property type="evidence" value="ECO:0000318"/>
    <property type="project" value="GO_Central"/>
</dbReference>
<dbReference type="SMART" id="SM00232">
    <property type="entry name" value="JAB_MPN"/>
    <property type="match status" value="1"/>
</dbReference>
<dbReference type="GO" id="GO:0032511">
    <property type="term" value="P:late endosome to vacuole transport via multivesicular body sorting pathway"/>
    <property type="evidence" value="ECO:0000318"/>
    <property type="project" value="GO_Central"/>
</dbReference>
<evidence type="ECO:0000256" key="8">
    <source>
        <dbReference type="ARBA" id="ARBA00023049"/>
    </source>
</evidence>
<evidence type="ECO:0000256" key="3">
    <source>
        <dbReference type="ARBA" id="ARBA00022670"/>
    </source>
</evidence>
<dbReference type="Proteomes" id="UP000813463">
    <property type="component" value="Chromosome 1"/>
</dbReference>
<feature type="domain" description="MPN" evidence="9">
    <location>
        <begin position="45"/>
        <end position="186"/>
    </location>
</feature>
<comment type="similarity">
    <text evidence="2">Belongs to the peptidase M67C family.</text>
</comment>
<keyword evidence="5" id="KW-0833">Ubl conjugation pathway</keyword>
<name>A0A9R0JQ23_SPIOL</name>
<dbReference type="GO" id="GO:0046872">
    <property type="term" value="F:metal ion binding"/>
    <property type="evidence" value="ECO:0007669"/>
    <property type="project" value="UniProtKB-KW"/>
</dbReference>
<dbReference type="GeneID" id="110782950"/>
<keyword evidence="4" id="KW-0479">Metal-binding</keyword>
<dbReference type="SUPFAM" id="SSF102712">
    <property type="entry name" value="JAB1/MPN domain"/>
    <property type="match status" value="1"/>
</dbReference>
<dbReference type="InterPro" id="IPR000555">
    <property type="entry name" value="JAMM/MPN+_dom"/>
</dbReference>
<dbReference type="GO" id="GO:0061578">
    <property type="term" value="F:K63-linked deubiquitinase activity"/>
    <property type="evidence" value="ECO:0007669"/>
    <property type="project" value="InterPro"/>
</dbReference>
<evidence type="ECO:0000313" key="10">
    <source>
        <dbReference type="Proteomes" id="UP000813463"/>
    </source>
</evidence>
<accession>A0A9R0JQ23</accession>
<sequence length="232" mass="26096">MVTHYPSVAISCTEVAPYSAQVSQVTVSDSRYAYSESAILGLKNLHISAQLMEDFLEIARNNTDKDLETCGVLGASLTEETFYATTLIIPKQESTSSSVSLYDDTFMSPLSCQALHEEDIFNIQNDRSLLPVGWIHTHPSQSCFMSSIDLHTQYPYQVMVPEAIAIVVAPTDKTRNYGIFRLTDPSGMNVLKECEEKGFHPHRDSSDGRPLYEQCSHVYINPNLRFEIFDLR</sequence>
<dbReference type="InterPro" id="IPR037518">
    <property type="entry name" value="MPN"/>
</dbReference>
<dbReference type="InterPro" id="IPR044098">
    <property type="entry name" value="STAMBP/STALP-like_MPN"/>
</dbReference>
<dbReference type="GO" id="GO:0140492">
    <property type="term" value="F:metal-dependent deubiquitinase activity"/>
    <property type="evidence" value="ECO:0007669"/>
    <property type="project" value="InterPro"/>
</dbReference>
<dbReference type="AlphaFoldDB" id="A0A9R0JQ23"/>
<gene>
    <name evidence="11" type="primary">LOC110782950</name>
</gene>
<dbReference type="PANTHER" id="PTHR12947">
    <property type="entry name" value="AMSH-LIKE PROTEASE"/>
    <property type="match status" value="1"/>
</dbReference>
<dbReference type="Gene3D" id="3.40.140.10">
    <property type="entry name" value="Cytidine Deaminase, domain 2"/>
    <property type="match status" value="1"/>
</dbReference>
<dbReference type="CDD" id="cd08066">
    <property type="entry name" value="MPN_AMSH_like"/>
    <property type="match status" value="1"/>
</dbReference>
<dbReference type="GO" id="GO:0006508">
    <property type="term" value="P:proteolysis"/>
    <property type="evidence" value="ECO:0007669"/>
    <property type="project" value="UniProtKB-KW"/>
</dbReference>
<proteinExistence type="inferred from homology"/>
<evidence type="ECO:0000256" key="4">
    <source>
        <dbReference type="ARBA" id="ARBA00022723"/>
    </source>
</evidence>
<reference evidence="11" key="2">
    <citation type="submission" date="2025-08" db="UniProtKB">
        <authorList>
            <consortium name="RefSeq"/>
        </authorList>
    </citation>
    <scope>IDENTIFICATION</scope>
    <source>
        <tissue evidence="11">Leaf</tissue>
    </source>
</reference>
<evidence type="ECO:0000256" key="5">
    <source>
        <dbReference type="ARBA" id="ARBA00022786"/>
    </source>
</evidence>
<evidence type="ECO:0000256" key="2">
    <source>
        <dbReference type="ARBA" id="ARBA00010981"/>
    </source>
</evidence>
<dbReference type="GO" id="GO:0101005">
    <property type="term" value="F:deubiquitinase activity"/>
    <property type="evidence" value="ECO:0000318"/>
    <property type="project" value="GO_Central"/>
</dbReference>
<dbReference type="KEGG" id="soe:110782950"/>
<protein>
    <submittedName>
        <fullName evidence="11">AMSH-like ubiquitin thioesterase 2 isoform X1</fullName>
    </submittedName>
</protein>
<dbReference type="PANTHER" id="PTHR12947:SF13">
    <property type="entry name" value="FI19924P1"/>
    <property type="match status" value="1"/>
</dbReference>
<dbReference type="OrthoDB" id="3640at2759"/>
<reference evidence="10" key="1">
    <citation type="journal article" date="2021" name="Nat. Commun.">
        <title>Genomic analyses provide insights into spinach domestication and the genetic basis of agronomic traits.</title>
        <authorList>
            <person name="Cai X."/>
            <person name="Sun X."/>
            <person name="Xu C."/>
            <person name="Sun H."/>
            <person name="Wang X."/>
            <person name="Ge C."/>
            <person name="Zhang Z."/>
            <person name="Wang Q."/>
            <person name="Fei Z."/>
            <person name="Jiao C."/>
            <person name="Wang Q."/>
        </authorList>
    </citation>
    <scope>NUCLEOTIDE SEQUENCE [LARGE SCALE GENOMIC DNA]</scope>
    <source>
        <strain evidence="10">cv. Varoflay</strain>
    </source>
</reference>
<organism evidence="10 11">
    <name type="scientific">Spinacia oleracea</name>
    <name type="common">Spinach</name>
    <dbReference type="NCBI Taxonomy" id="3562"/>
    <lineage>
        <taxon>Eukaryota</taxon>
        <taxon>Viridiplantae</taxon>
        <taxon>Streptophyta</taxon>
        <taxon>Embryophyta</taxon>
        <taxon>Tracheophyta</taxon>
        <taxon>Spermatophyta</taxon>
        <taxon>Magnoliopsida</taxon>
        <taxon>eudicotyledons</taxon>
        <taxon>Gunneridae</taxon>
        <taxon>Pentapetalae</taxon>
        <taxon>Caryophyllales</taxon>
        <taxon>Chenopodiaceae</taxon>
        <taxon>Chenopodioideae</taxon>
        <taxon>Anserineae</taxon>
        <taxon>Spinacia</taxon>
    </lineage>
</organism>
<keyword evidence="3" id="KW-0645">Protease</keyword>
<keyword evidence="8" id="KW-0482">Metalloprotease</keyword>
<evidence type="ECO:0000259" key="9">
    <source>
        <dbReference type="PROSITE" id="PS50249"/>
    </source>
</evidence>
<dbReference type="Pfam" id="PF01398">
    <property type="entry name" value="JAB"/>
    <property type="match status" value="1"/>
</dbReference>
<evidence type="ECO:0000256" key="6">
    <source>
        <dbReference type="ARBA" id="ARBA00022801"/>
    </source>
</evidence>
<dbReference type="GO" id="GO:0016020">
    <property type="term" value="C:membrane"/>
    <property type="evidence" value="ECO:0000318"/>
    <property type="project" value="GO_Central"/>
</dbReference>
<dbReference type="PROSITE" id="PS50249">
    <property type="entry name" value="MPN"/>
    <property type="match status" value="1"/>
</dbReference>
<evidence type="ECO:0000313" key="11">
    <source>
        <dbReference type="RefSeq" id="XP_021842921.1"/>
    </source>
</evidence>
<dbReference type="RefSeq" id="XP_021842921.1">
    <property type="nucleotide sequence ID" value="XM_021987229.2"/>
</dbReference>
<dbReference type="FunFam" id="3.40.140.10:FF:000046">
    <property type="entry name" value="AMSH-like ubiquitin thioesterase 2"/>
    <property type="match status" value="1"/>
</dbReference>
<dbReference type="GO" id="GO:0070536">
    <property type="term" value="P:protein K63-linked deubiquitination"/>
    <property type="evidence" value="ECO:0007669"/>
    <property type="project" value="InterPro"/>
</dbReference>
<keyword evidence="6" id="KW-0378">Hydrolase</keyword>
<evidence type="ECO:0000256" key="7">
    <source>
        <dbReference type="ARBA" id="ARBA00022833"/>
    </source>
</evidence>
<evidence type="ECO:0000256" key="1">
    <source>
        <dbReference type="ARBA" id="ARBA00001947"/>
    </source>
</evidence>
<comment type="cofactor">
    <cofactor evidence="1">
        <name>Zn(2+)</name>
        <dbReference type="ChEBI" id="CHEBI:29105"/>
    </cofactor>
</comment>
<keyword evidence="7" id="KW-0862">Zinc</keyword>
<keyword evidence="10" id="KW-1185">Reference proteome</keyword>